<keyword evidence="2" id="KW-0378">Hydrolase</keyword>
<dbReference type="EMBL" id="BMYS01000001">
    <property type="protein sequence ID" value="GGW76288.1"/>
    <property type="molecule type" value="Genomic_DNA"/>
</dbReference>
<keyword evidence="1" id="KW-0540">Nuclease</keyword>
<dbReference type="AlphaFoldDB" id="A0A918MUK2"/>
<proteinExistence type="predicted"/>
<dbReference type="GO" id="GO:0004521">
    <property type="term" value="F:RNA endonuclease activity"/>
    <property type="evidence" value="ECO:0007669"/>
    <property type="project" value="InterPro"/>
</dbReference>
<keyword evidence="3" id="KW-0732">Signal</keyword>
<dbReference type="Pfam" id="PF00545">
    <property type="entry name" value="Ribonuclease"/>
    <property type="match status" value="1"/>
</dbReference>
<evidence type="ECO:0000313" key="5">
    <source>
        <dbReference type="Proteomes" id="UP000608345"/>
    </source>
</evidence>
<protein>
    <submittedName>
        <fullName evidence="4">Uncharacterized protein</fullName>
    </submittedName>
</protein>
<evidence type="ECO:0000313" key="4">
    <source>
        <dbReference type="EMBL" id="GGW76288.1"/>
    </source>
</evidence>
<sequence>MQGIILQIQDKVMKRLLLGFLLSISMPVMAMGKAPTEVEKSAGQLGVVACEGVVQALNRNQLSGQINETQLIEVLQTLNASQKLPAYFIMKQHAREHGWRPGRYFSDIPSLKGKSLGGDHFGNYERRLPKGSWKEADLDYRGKKRNAKRLVFSADGQQRYVTVDHYETFHRVPLCQ</sequence>
<comment type="caution">
    <text evidence="4">The sequence shown here is derived from an EMBL/GenBank/DDBJ whole genome shotgun (WGS) entry which is preliminary data.</text>
</comment>
<evidence type="ECO:0000256" key="3">
    <source>
        <dbReference type="SAM" id="SignalP"/>
    </source>
</evidence>
<dbReference type="InterPro" id="IPR016191">
    <property type="entry name" value="Ribonuclease/ribotoxin"/>
</dbReference>
<evidence type="ECO:0000256" key="2">
    <source>
        <dbReference type="ARBA" id="ARBA00022801"/>
    </source>
</evidence>
<gene>
    <name evidence="4" type="ORF">GCM10011450_02410</name>
</gene>
<name>A0A918MUK2_9BURK</name>
<dbReference type="SUPFAM" id="SSF53933">
    <property type="entry name" value="Microbial ribonucleases"/>
    <property type="match status" value="1"/>
</dbReference>
<reference evidence="4" key="1">
    <citation type="journal article" date="2014" name="Int. J. Syst. Evol. Microbiol.">
        <title>Complete genome sequence of Corynebacterium casei LMG S-19264T (=DSM 44701T), isolated from a smear-ripened cheese.</title>
        <authorList>
            <consortium name="US DOE Joint Genome Institute (JGI-PGF)"/>
            <person name="Walter F."/>
            <person name="Albersmeier A."/>
            <person name="Kalinowski J."/>
            <person name="Ruckert C."/>
        </authorList>
    </citation>
    <scope>NUCLEOTIDE SEQUENCE</scope>
    <source>
        <strain evidence="4">KCTC 23732</strain>
    </source>
</reference>
<keyword evidence="5" id="KW-1185">Reference proteome</keyword>
<accession>A0A918MUK2</accession>
<dbReference type="GO" id="GO:0016787">
    <property type="term" value="F:hydrolase activity"/>
    <property type="evidence" value="ECO:0007669"/>
    <property type="project" value="UniProtKB-KW"/>
</dbReference>
<reference evidence="4" key="2">
    <citation type="submission" date="2020-09" db="EMBL/GenBank/DDBJ databases">
        <authorList>
            <person name="Sun Q."/>
            <person name="Kim S."/>
        </authorList>
    </citation>
    <scope>NUCLEOTIDE SEQUENCE</scope>
    <source>
        <strain evidence="4">KCTC 23732</strain>
    </source>
</reference>
<dbReference type="GO" id="GO:0003723">
    <property type="term" value="F:RNA binding"/>
    <property type="evidence" value="ECO:0007669"/>
    <property type="project" value="InterPro"/>
</dbReference>
<organism evidence="4 5">
    <name type="scientific">Advenella faeciporci</name>
    <dbReference type="NCBI Taxonomy" id="797535"/>
    <lineage>
        <taxon>Bacteria</taxon>
        <taxon>Pseudomonadati</taxon>
        <taxon>Pseudomonadota</taxon>
        <taxon>Betaproteobacteria</taxon>
        <taxon>Burkholderiales</taxon>
        <taxon>Alcaligenaceae</taxon>
    </lineage>
</organism>
<feature type="chain" id="PRO_5037341043" evidence="3">
    <location>
        <begin position="31"/>
        <end position="176"/>
    </location>
</feature>
<dbReference type="InterPro" id="IPR000026">
    <property type="entry name" value="N1-like"/>
</dbReference>
<dbReference type="Proteomes" id="UP000608345">
    <property type="component" value="Unassembled WGS sequence"/>
</dbReference>
<dbReference type="Gene3D" id="3.10.450.30">
    <property type="entry name" value="Microbial ribonucleases"/>
    <property type="match status" value="1"/>
</dbReference>
<feature type="signal peptide" evidence="3">
    <location>
        <begin position="1"/>
        <end position="30"/>
    </location>
</feature>
<evidence type="ECO:0000256" key="1">
    <source>
        <dbReference type="ARBA" id="ARBA00022722"/>
    </source>
</evidence>